<gene>
    <name evidence="1" type="ORF">JCM19239_3158</name>
</gene>
<keyword evidence="2" id="KW-1185">Reference proteome</keyword>
<accession>A0ABQ0JR90</accession>
<dbReference type="EMBL" id="BBMS01000142">
    <property type="protein sequence ID" value="GAL31260.1"/>
    <property type="molecule type" value="Genomic_DNA"/>
</dbReference>
<reference evidence="2" key="1">
    <citation type="submission" date="2014-09" db="EMBL/GenBank/DDBJ databases">
        <title>Vibrio variabilis JCM 19239. (C206) whole genome shotgun sequence.</title>
        <authorList>
            <person name="Sawabe T."/>
            <person name="Meirelles P."/>
            <person name="Nakanishi M."/>
            <person name="Sayaka M."/>
            <person name="Hattori M."/>
            <person name="Ohkuma M."/>
        </authorList>
    </citation>
    <scope>NUCLEOTIDE SEQUENCE [LARGE SCALE GENOMIC DNA]</scope>
    <source>
        <strain evidence="2">JCM 19239</strain>
    </source>
</reference>
<evidence type="ECO:0000313" key="1">
    <source>
        <dbReference type="EMBL" id="GAL31260.1"/>
    </source>
</evidence>
<proteinExistence type="predicted"/>
<comment type="caution">
    <text evidence="1">The sequence shown here is derived from an EMBL/GenBank/DDBJ whole genome shotgun (WGS) entry which is preliminary data.</text>
</comment>
<name>A0ABQ0JR90_9VIBR</name>
<organism evidence="1 2">
    <name type="scientific">Vibrio variabilis</name>
    <dbReference type="NCBI Taxonomy" id="990271"/>
    <lineage>
        <taxon>Bacteria</taxon>
        <taxon>Pseudomonadati</taxon>
        <taxon>Pseudomonadota</taxon>
        <taxon>Gammaproteobacteria</taxon>
        <taxon>Vibrionales</taxon>
        <taxon>Vibrionaceae</taxon>
        <taxon>Vibrio</taxon>
    </lineage>
</organism>
<protein>
    <submittedName>
        <fullName evidence="1">Uncharacterized protein</fullName>
    </submittedName>
</protein>
<dbReference type="Proteomes" id="UP000029223">
    <property type="component" value="Unassembled WGS sequence"/>
</dbReference>
<reference evidence="2" key="2">
    <citation type="submission" date="2014-09" db="EMBL/GenBank/DDBJ databases">
        <authorList>
            <consortium name="NBRP consortium"/>
            <person name="Sawabe T."/>
            <person name="Meirelles P."/>
            <person name="Nakanishi M."/>
            <person name="Sayaka M."/>
            <person name="Hattori M."/>
            <person name="Ohkuma M."/>
        </authorList>
    </citation>
    <scope>NUCLEOTIDE SEQUENCE [LARGE SCALE GENOMIC DNA]</scope>
    <source>
        <strain evidence="2">JCM 19239</strain>
    </source>
</reference>
<sequence length="45" mass="4833">MKINCVKAIVPEKIDSAEITQFHSTSTKTCGTAKAKAKEKAVLIV</sequence>
<evidence type="ECO:0000313" key="2">
    <source>
        <dbReference type="Proteomes" id="UP000029223"/>
    </source>
</evidence>